<dbReference type="PANTHER" id="PTHR38480">
    <property type="entry name" value="SLR0254 PROTEIN"/>
    <property type="match status" value="1"/>
</dbReference>
<keyword evidence="3 5" id="KW-1133">Transmembrane helix</keyword>
<accession>A0ABR7X8W4</accession>
<feature type="transmembrane region" description="Helical" evidence="5">
    <location>
        <begin position="25"/>
        <end position="47"/>
    </location>
</feature>
<reference evidence="7 8" key="1">
    <citation type="submission" date="2020-09" db="EMBL/GenBank/DDBJ databases">
        <title>Novel species of Mucilaginibacter isolated from a glacier on the Tibetan Plateau.</title>
        <authorList>
            <person name="Liu Q."/>
            <person name="Xin Y.-H."/>
        </authorList>
    </citation>
    <scope>NUCLEOTIDE SEQUENCE [LARGE SCALE GENOMIC DNA]</scope>
    <source>
        <strain evidence="7 8">CGMCC 1.13878</strain>
    </source>
</reference>
<organism evidence="7 8">
    <name type="scientific">Mucilaginibacter rigui</name>
    <dbReference type="NCBI Taxonomy" id="534635"/>
    <lineage>
        <taxon>Bacteria</taxon>
        <taxon>Pseudomonadati</taxon>
        <taxon>Bacteroidota</taxon>
        <taxon>Sphingobacteriia</taxon>
        <taxon>Sphingobacteriales</taxon>
        <taxon>Sphingobacteriaceae</taxon>
        <taxon>Mucilaginibacter</taxon>
    </lineage>
</organism>
<evidence type="ECO:0000256" key="5">
    <source>
        <dbReference type="SAM" id="Phobius"/>
    </source>
</evidence>
<name>A0ABR7X8W4_9SPHI</name>
<feature type="transmembrane region" description="Helical" evidence="5">
    <location>
        <begin position="109"/>
        <end position="130"/>
    </location>
</feature>
<keyword evidence="4 5" id="KW-0472">Membrane</keyword>
<evidence type="ECO:0000313" key="8">
    <source>
        <dbReference type="Proteomes" id="UP000618754"/>
    </source>
</evidence>
<evidence type="ECO:0000256" key="4">
    <source>
        <dbReference type="ARBA" id="ARBA00023136"/>
    </source>
</evidence>
<dbReference type="Pfam" id="PF06271">
    <property type="entry name" value="RDD"/>
    <property type="match status" value="1"/>
</dbReference>
<sequence>MQTIRITTSQNIDIDYELAGLGERIVASLIDFGIFILIAVLCAIAGVSLHAEDVLGVVFIFVYAALYVFYDLACEVFMNGQSVGKKVMKIKVMSLDGSQPRLGQYLLRWLFRIIDFGVTGGAVALVVAAISEKVQRIGDLVAGTILIKTELRTKIEHVAFRPAFNDYQPVFANVAELSEQDIELINEVINSYIKTGNNVLVYNMALRTKERLGVTPPENMNDMRFLQTVLKDYAFKATETEDI</sequence>
<keyword evidence="2 5" id="KW-0812">Transmembrane</keyword>
<evidence type="ECO:0000256" key="3">
    <source>
        <dbReference type="ARBA" id="ARBA00022989"/>
    </source>
</evidence>
<proteinExistence type="predicted"/>
<gene>
    <name evidence="7" type="ORF">IDJ75_17180</name>
</gene>
<dbReference type="InterPro" id="IPR010432">
    <property type="entry name" value="RDD"/>
</dbReference>
<feature type="domain" description="RDD" evidence="6">
    <location>
        <begin position="18"/>
        <end position="143"/>
    </location>
</feature>
<keyword evidence="8" id="KW-1185">Reference proteome</keyword>
<dbReference type="RefSeq" id="WP_191176876.1">
    <property type="nucleotide sequence ID" value="NZ_JACWMW010000004.1"/>
</dbReference>
<evidence type="ECO:0000313" key="7">
    <source>
        <dbReference type="EMBL" id="MBD1387023.1"/>
    </source>
</evidence>
<feature type="transmembrane region" description="Helical" evidence="5">
    <location>
        <begin position="54"/>
        <end position="70"/>
    </location>
</feature>
<comment type="subcellular location">
    <subcellularLocation>
        <location evidence="1">Membrane</location>
        <topology evidence="1">Multi-pass membrane protein</topology>
    </subcellularLocation>
</comment>
<comment type="caution">
    <text evidence="7">The sequence shown here is derived from an EMBL/GenBank/DDBJ whole genome shotgun (WGS) entry which is preliminary data.</text>
</comment>
<dbReference type="EMBL" id="JACWMW010000004">
    <property type="protein sequence ID" value="MBD1387023.1"/>
    <property type="molecule type" value="Genomic_DNA"/>
</dbReference>
<evidence type="ECO:0000259" key="6">
    <source>
        <dbReference type="Pfam" id="PF06271"/>
    </source>
</evidence>
<protein>
    <submittedName>
        <fullName evidence="7">RDD family protein</fullName>
    </submittedName>
</protein>
<dbReference type="Proteomes" id="UP000618754">
    <property type="component" value="Unassembled WGS sequence"/>
</dbReference>
<evidence type="ECO:0000256" key="1">
    <source>
        <dbReference type="ARBA" id="ARBA00004141"/>
    </source>
</evidence>
<evidence type="ECO:0000256" key="2">
    <source>
        <dbReference type="ARBA" id="ARBA00022692"/>
    </source>
</evidence>
<dbReference type="PANTHER" id="PTHR38480:SF1">
    <property type="entry name" value="SLR0254 PROTEIN"/>
    <property type="match status" value="1"/>
</dbReference>